<name>A0A7J7JYV9_BUGNE</name>
<dbReference type="Proteomes" id="UP000593567">
    <property type="component" value="Unassembled WGS sequence"/>
</dbReference>
<accession>A0A7J7JYV9</accession>
<keyword evidence="3" id="KW-1185">Reference proteome</keyword>
<dbReference type="InterPro" id="IPR013680">
    <property type="entry name" value="VDCC_a2/dsu"/>
</dbReference>
<dbReference type="PANTHER" id="PTHR10166:SF37">
    <property type="entry name" value="STOLID, ISOFORM H"/>
    <property type="match status" value="1"/>
</dbReference>
<organism evidence="2 3">
    <name type="scientific">Bugula neritina</name>
    <name type="common">Brown bryozoan</name>
    <name type="synonym">Sertularia neritina</name>
    <dbReference type="NCBI Taxonomy" id="10212"/>
    <lineage>
        <taxon>Eukaryota</taxon>
        <taxon>Metazoa</taxon>
        <taxon>Spiralia</taxon>
        <taxon>Lophotrochozoa</taxon>
        <taxon>Bryozoa</taxon>
        <taxon>Gymnolaemata</taxon>
        <taxon>Cheilostomatida</taxon>
        <taxon>Flustrina</taxon>
        <taxon>Buguloidea</taxon>
        <taxon>Bugulidae</taxon>
        <taxon>Bugula</taxon>
    </lineage>
</organism>
<dbReference type="InterPro" id="IPR051173">
    <property type="entry name" value="Ca_channel_alpha-2/delta"/>
</dbReference>
<comment type="caution">
    <text evidence="2">The sequence shown here is derived from an EMBL/GenBank/DDBJ whole genome shotgun (WGS) entry which is preliminary data.</text>
</comment>
<reference evidence="2" key="1">
    <citation type="submission" date="2020-06" db="EMBL/GenBank/DDBJ databases">
        <title>Draft genome of Bugula neritina, a colonial animal packing powerful symbionts and potential medicines.</title>
        <authorList>
            <person name="Rayko M."/>
        </authorList>
    </citation>
    <scope>NUCLEOTIDE SEQUENCE [LARGE SCALE GENOMIC DNA]</scope>
    <source>
        <strain evidence="2">Kwan_BN1</strain>
    </source>
</reference>
<protein>
    <recommendedName>
        <fullName evidence="1">Voltage-dependent calcium channel alpha-2/delta subunit conserved region domain-containing protein</fullName>
    </recommendedName>
</protein>
<proteinExistence type="predicted"/>
<gene>
    <name evidence="2" type="ORF">EB796_010086</name>
</gene>
<evidence type="ECO:0000259" key="1">
    <source>
        <dbReference type="Pfam" id="PF08473"/>
    </source>
</evidence>
<feature type="domain" description="Voltage-dependent calcium channel alpha-2/delta subunit conserved region" evidence="1">
    <location>
        <begin position="97"/>
        <end position="441"/>
    </location>
</feature>
<dbReference type="AlphaFoldDB" id="A0A7J7JYV9"/>
<dbReference type="Pfam" id="PF08473">
    <property type="entry name" value="VGCC_alpha2"/>
    <property type="match status" value="1"/>
</dbReference>
<evidence type="ECO:0000313" key="3">
    <source>
        <dbReference type="Proteomes" id="UP000593567"/>
    </source>
</evidence>
<dbReference type="OrthoDB" id="10054666at2759"/>
<dbReference type="PANTHER" id="PTHR10166">
    <property type="entry name" value="VOLTAGE-DEPENDENT CALCIUM CHANNEL SUBUNIT ALPHA-2/DELTA-RELATED"/>
    <property type="match status" value="1"/>
</dbReference>
<evidence type="ECO:0000313" key="2">
    <source>
        <dbReference type="EMBL" id="KAF6031589.1"/>
    </source>
</evidence>
<sequence length="466" mass="52098">MQSIRAAAYQKGLGMLMTLTMPVFNRTDPNNVTLLGVMGVDVAAEEFNKFISFRELRDELLDGNTISRVIADVGTVLKNGDNDKYFTADIKKTRYSYCEGVLKLTNQSSLQQNLTDLVSENATCNDDMINHLLWDASIIHASNLTSLVNNTGIEAVSLTTAGGISVVYPPRFDDDEEAFKFGDHYSNPATKRAFANREEFIYTVDYAKGPAISIFKALTEVVDDRPYIFGVLGITINNTLLTENLRAVKDEFGSGICDSFFDKICLLLDEGGFIIAENSEDEGSNLIGQWLGKVDPSLMHLLFNDSDESSIYGRHKFFDYQATCIFTWREQPSSASRLPSIGQIADLLLTHLTTGIAFLYNSLLYTEGASSEEPLKYGEEYQTCTKISYQYYYNDKDNLAREISGCGRDVQTVKVEGTNMMMVIADHPQKDTCEGITLPQEPCVLLELKGFLPFKTFCVTKRLRSY</sequence>
<dbReference type="EMBL" id="VXIV02001586">
    <property type="protein sequence ID" value="KAF6031589.1"/>
    <property type="molecule type" value="Genomic_DNA"/>
</dbReference>